<feature type="transmembrane region" description="Helical" evidence="6">
    <location>
        <begin position="38"/>
        <end position="56"/>
    </location>
</feature>
<dbReference type="EMBL" id="UESZ01000001">
    <property type="protein sequence ID" value="SSA34094.1"/>
    <property type="molecule type" value="Genomic_DNA"/>
</dbReference>
<organism evidence="7 8">
    <name type="scientific">Branchiibius hedensis</name>
    <dbReference type="NCBI Taxonomy" id="672460"/>
    <lineage>
        <taxon>Bacteria</taxon>
        <taxon>Bacillati</taxon>
        <taxon>Actinomycetota</taxon>
        <taxon>Actinomycetes</taxon>
        <taxon>Micrococcales</taxon>
        <taxon>Dermacoccaceae</taxon>
        <taxon>Branchiibius</taxon>
    </lineage>
</organism>
<name>A0A2Y8ZQH2_9MICO</name>
<comment type="subcellular location">
    <subcellularLocation>
        <location evidence="1">Cell membrane</location>
        <topology evidence="1">Multi-pass membrane protein</topology>
    </subcellularLocation>
</comment>
<dbReference type="AlphaFoldDB" id="A0A2Y8ZQH2"/>
<feature type="transmembrane region" description="Helical" evidence="6">
    <location>
        <begin position="306"/>
        <end position="326"/>
    </location>
</feature>
<keyword evidence="3 6" id="KW-0812">Transmembrane</keyword>
<feature type="transmembrane region" description="Helical" evidence="6">
    <location>
        <begin position="266"/>
        <end position="286"/>
    </location>
</feature>
<feature type="transmembrane region" description="Helical" evidence="6">
    <location>
        <begin position="359"/>
        <end position="378"/>
    </location>
</feature>
<keyword evidence="2" id="KW-1003">Cell membrane</keyword>
<evidence type="ECO:0000256" key="6">
    <source>
        <dbReference type="SAM" id="Phobius"/>
    </source>
</evidence>
<dbReference type="GO" id="GO:0005886">
    <property type="term" value="C:plasma membrane"/>
    <property type="evidence" value="ECO:0007669"/>
    <property type="project" value="UniProtKB-SubCell"/>
</dbReference>
<feature type="transmembrane region" description="Helical" evidence="6">
    <location>
        <begin position="133"/>
        <end position="155"/>
    </location>
</feature>
<sequence>MSAALGVAMGVANAVGYLVVLLLSRSLGAADFGGYSALSAYGVLLSIPAGAFQVIVARRIAVNRIGEITSGLRATLLLSALASVITVALAPVLAGVFHLSSVWAVVLLAAMLPGMLITGCLQGILLGSHRLPALALLYVATAVTRLIAAFVAAAARTDVTGVMAAMLIANVLTVLIGAWLCRRELRALPATGHGLVTEMLRSNSSLAAFIALTNVDVLLARHFLSPHESGGYALASTFARAIFWGTQFIALIVVPRMHRVDATRALLRATGLVVLIGLTGFAIVAINPRFWVTAAGGQEYAEYGPLALACVLLGIAWALAQVWLFSEMSRGRAALGALTWLVTAGQIAVISLWMHGSGAQIALVCGVGAGIIAVAGLVDLRLRR</sequence>
<accession>A0A2Y8ZQH2</accession>
<evidence type="ECO:0000313" key="7">
    <source>
        <dbReference type="EMBL" id="SSA34094.1"/>
    </source>
</evidence>
<dbReference type="PANTHER" id="PTHR30250:SF11">
    <property type="entry name" value="O-ANTIGEN TRANSPORTER-RELATED"/>
    <property type="match status" value="1"/>
</dbReference>
<dbReference type="InterPro" id="IPR050833">
    <property type="entry name" value="Poly_Biosynth_Transport"/>
</dbReference>
<keyword evidence="4 6" id="KW-1133">Transmembrane helix</keyword>
<dbReference type="Proteomes" id="UP000250028">
    <property type="component" value="Unassembled WGS sequence"/>
</dbReference>
<feature type="transmembrane region" description="Helical" evidence="6">
    <location>
        <begin position="103"/>
        <end position="126"/>
    </location>
</feature>
<dbReference type="PANTHER" id="PTHR30250">
    <property type="entry name" value="PST FAMILY PREDICTED COLANIC ACID TRANSPORTER"/>
    <property type="match status" value="1"/>
</dbReference>
<feature type="transmembrane region" description="Helical" evidence="6">
    <location>
        <begin position="76"/>
        <end position="97"/>
    </location>
</feature>
<keyword evidence="5 6" id="KW-0472">Membrane</keyword>
<feature type="transmembrane region" description="Helical" evidence="6">
    <location>
        <begin position="230"/>
        <end position="254"/>
    </location>
</feature>
<keyword evidence="8" id="KW-1185">Reference proteome</keyword>
<evidence type="ECO:0000256" key="4">
    <source>
        <dbReference type="ARBA" id="ARBA00022989"/>
    </source>
</evidence>
<dbReference type="InterPro" id="IPR002797">
    <property type="entry name" value="Polysacc_synth"/>
</dbReference>
<reference evidence="8" key="1">
    <citation type="submission" date="2016-10" db="EMBL/GenBank/DDBJ databases">
        <authorList>
            <person name="Varghese N."/>
            <person name="Submissions S."/>
        </authorList>
    </citation>
    <scope>NUCLEOTIDE SEQUENCE [LARGE SCALE GENOMIC DNA]</scope>
    <source>
        <strain evidence="8">DSM 22951</strain>
    </source>
</reference>
<evidence type="ECO:0000313" key="8">
    <source>
        <dbReference type="Proteomes" id="UP000250028"/>
    </source>
</evidence>
<evidence type="ECO:0000256" key="2">
    <source>
        <dbReference type="ARBA" id="ARBA00022475"/>
    </source>
</evidence>
<feature type="transmembrane region" description="Helical" evidence="6">
    <location>
        <begin position="202"/>
        <end position="224"/>
    </location>
</feature>
<evidence type="ECO:0000256" key="5">
    <source>
        <dbReference type="ARBA" id="ARBA00023136"/>
    </source>
</evidence>
<feature type="transmembrane region" description="Helical" evidence="6">
    <location>
        <begin position="161"/>
        <end position="181"/>
    </location>
</feature>
<proteinExistence type="predicted"/>
<feature type="transmembrane region" description="Helical" evidence="6">
    <location>
        <begin position="333"/>
        <end position="353"/>
    </location>
</feature>
<dbReference type="RefSeq" id="WP_170119768.1">
    <property type="nucleotide sequence ID" value="NZ_QGDN01000001.1"/>
</dbReference>
<gene>
    <name evidence="7" type="ORF">SAMN04489750_1395</name>
</gene>
<evidence type="ECO:0000256" key="1">
    <source>
        <dbReference type="ARBA" id="ARBA00004651"/>
    </source>
</evidence>
<protein>
    <submittedName>
        <fullName evidence="7">Polysaccharide biosynthesis protein</fullName>
    </submittedName>
</protein>
<evidence type="ECO:0000256" key="3">
    <source>
        <dbReference type="ARBA" id="ARBA00022692"/>
    </source>
</evidence>
<dbReference type="Pfam" id="PF01943">
    <property type="entry name" value="Polysacc_synt"/>
    <property type="match status" value="1"/>
</dbReference>